<evidence type="ECO:0000259" key="5">
    <source>
        <dbReference type="PROSITE" id="PS01124"/>
    </source>
</evidence>
<proteinExistence type="predicted"/>
<dbReference type="InterPro" id="IPR018060">
    <property type="entry name" value="HTH_AraC"/>
</dbReference>
<dbReference type="InterPro" id="IPR035418">
    <property type="entry name" value="AraC-bd_2"/>
</dbReference>
<dbReference type="SMART" id="SM00342">
    <property type="entry name" value="HTH_ARAC"/>
    <property type="match status" value="1"/>
</dbReference>
<dbReference type="Proteomes" id="UP001601992">
    <property type="component" value="Unassembled WGS sequence"/>
</dbReference>
<dbReference type="InterPro" id="IPR050204">
    <property type="entry name" value="AraC_XylS_family_regulators"/>
</dbReference>
<dbReference type="Pfam" id="PF12833">
    <property type="entry name" value="HTH_18"/>
    <property type="match status" value="1"/>
</dbReference>
<dbReference type="InterPro" id="IPR009057">
    <property type="entry name" value="Homeodomain-like_sf"/>
</dbReference>
<sequence length="352" mass="39080">MTVVAHGTDVGWHYGVLEVSLGAELPTVDRIDMWHEHVGHNHGPVHTRIEWPEGFSGRTWTQRALTTRGGTDSGMLQLVEFASSAIDYTRSNEVARNAGDDSARLIIPIDGRILLAQSDHAVCVEPGRMGILRWNQDMAMSHGDDFRAYILNIPAYALPPARDPRGALGIQPKNFILNNIRRMVDSLAADRRSVTAPEFVEFSRAIVDLVAGTLDDRRAPELDAHARLVADARRRIHLYSNDSDLTVRTLAESLGISRRQLETAMKKVAGRTPGQVLRETRLRRAYDLLADPDATEDVVDVATACGYSSLSGFRTSFVDRFGILPGEVKHRARSSQRPAPRPEKRAQLPHFS</sequence>
<evidence type="ECO:0000313" key="7">
    <source>
        <dbReference type="Proteomes" id="UP001601992"/>
    </source>
</evidence>
<evidence type="ECO:0000256" key="3">
    <source>
        <dbReference type="ARBA" id="ARBA00023163"/>
    </source>
</evidence>
<comment type="caution">
    <text evidence="6">The sequence shown here is derived from an EMBL/GenBank/DDBJ whole genome shotgun (WGS) entry which is preliminary data.</text>
</comment>
<keyword evidence="7" id="KW-1185">Reference proteome</keyword>
<evidence type="ECO:0000256" key="1">
    <source>
        <dbReference type="ARBA" id="ARBA00023015"/>
    </source>
</evidence>
<dbReference type="SUPFAM" id="SSF46689">
    <property type="entry name" value="Homeodomain-like"/>
    <property type="match status" value="1"/>
</dbReference>
<name>A0ABW6S5R5_9NOCA</name>
<dbReference type="PANTHER" id="PTHR46796:SF6">
    <property type="entry name" value="ARAC SUBFAMILY"/>
    <property type="match status" value="1"/>
</dbReference>
<evidence type="ECO:0000256" key="2">
    <source>
        <dbReference type="ARBA" id="ARBA00023125"/>
    </source>
</evidence>
<reference evidence="6 7" key="1">
    <citation type="submission" date="2024-10" db="EMBL/GenBank/DDBJ databases">
        <title>The Natural Products Discovery Center: Release of the First 8490 Sequenced Strains for Exploring Actinobacteria Biosynthetic Diversity.</title>
        <authorList>
            <person name="Kalkreuter E."/>
            <person name="Kautsar S.A."/>
            <person name="Yang D."/>
            <person name="Bader C.D."/>
            <person name="Teijaro C.N."/>
            <person name="Fluegel L."/>
            <person name="Davis C.M."/>
            <person name="Simpson J.R."/>
            <person name="Lauterbach L."/>
            <person name="Steele A.D."/>
            <person name="Gui C."/>
            <person name="Meng S."/>
            <person name="Li G."/>
            <person name="Viehrig K."/>
            <person name="Ye F."/>
            <person name="Su P."/>
            <person name="Kiefer A.F."/>
            <person name="Nichols A."/>
            <person name="Cepeda A.J."/>
            <person name="Yan W."/>
            <person name="Fan B."/>
            <person name="Jiang Y."/>
            <person name="Adhikari A."/>
            <person name="Zheng C.-J."/>
            <person name="Schuster L."/>
            <person name="Cowan T.M."/>
            <person name="Smanski M.J."/>
            <person name="Chevrette M.G."/>
            <person name="De Carvalho L.P.S."/>
            <person name="Shen B."/>
        </authorList>
    </citation>
    <scope>NUCLEOTIDE SEQUENCE [LARGE SCALE GENOMIC DNA]</scope>
    <source>
        <strain evidence="6 7">NPDC002593</strain>
    </source>
</reference>
<evidence type="ECO:0000256" key="4">
    <source>
        <dbReference type="SAM" id="MobiDB-lite"/>
    </source>
</evidence>
<dbReference type="RefSeq" id="WP_157186414.1">
    <property type="nucleotide sequence ID" value="NZ_JBIAQY010000010.1"/>
</dbReference>
<protein>
    <submittedName>
        <fullName evidence="6">AraC family transcriptional regulator</fullName>
    </submittedName>
</protein>
<keyword evidence="1" id="KW-0805">Transcription regulation</keyword>
<feature type="region of interest" description="Disordered" evidence="4">
    <location>
        <begin position="329"/>
        <end position="352"/>
    </location>
</feature>
<dbReference type="EMBL" id="JBIAQY010000010">
    <property type="protein sequence ID" value="MFF3571645.1"/>
    <property type="molecule type" value="Genomic_DNA"/>
</dbReference>
<feature type="domain" description="HTH araC/xylS-type" evidence="5">
    <location>
        <begin position="230"/>
        <end position="331"/>
    </location>
</feature>
<dbReference type="PANTHER" id="PTHR46796">
    <property type="entry name" value="HTH-TYPE TRANSCRIPTIONAL ACTIVATOR RHAS-RELATED"/>
    <property type="match status" value="1"/>
</dbReference>
<dbReference type="PROSITE" id="PS01124">
    <property type="entry name" value="HTH_ARAC_FAMILY_2"/>
    <property type="match status" value="1"/>
</dbReference>
<evidence type="ECO:0000313" key="6">
    <source>
        <dbReference type="EMBL" id="MFF3571645.1"/>
    </source>
</evidence>
<keyword evidence="3" id="KW-0804">Transcription</keyword>
<dbReference type="Pfam" id="PF14525">
    <property type="entry name" value="AraC_binding_2"/>
    <property type="match status" value="1"/>
</dbReference>
<dbReference type="Gene3D" id="1.10.10.60">
    <property type="entry name" value="Homeodomain-like"/>
    <property type="match status" value="1"/>
</dbReference>
<gene>
    <name evidence="6" type="ORF">ACFYXQ_28095</name>
</gene>
<keyword evidence="2" id="KW-0238">DNA-binding</keyword>
<organism evidence="6 7">
    <name type="scientific">Nocardia jiangxiensis</name>
    <dbReference type="NCBI Taxonomy" id="282685"/>
    <lineage>
        <taxon>Bacteria</taxon>
        <taxon>Bacillati</taxon>
        <taxon>Actinomycetota</taxon>
        <taxon>Actinomycetes</taxon>
        <taxon>Mycobacteriales</taxon>
        <taxon>Nocardiaceae</taxon>
        <taxon>Nocardia</taxon>
    </lineage>
</organism>
<accession>A0ABW6S5R5</accession>